<reference evidence="3" key="1">
    <citation type="journal article" date="2006" name="Proc. Natl. Acad. Sci. U.S.A.">
        <title>Genome analysis of the smallest free-living eukaryote Ostreococcus tauri unveils many unique features.</title>
        <authorList>
            <person name="Derelle E."/>
            <person name="Ferraz C."/>
            <person name="Rombauts S."/>
            <person name="Rouze P."/>
            <person name="Worden A.Z."/>
            <person name="Robbens S."/>
            <person name="Partensky F."/>
            <person name="Degroeve S."/>
            <person name="Echeynie S."/>
            <person name="Cooke R."/>
            <person name="Saeys Y."/>
            <person name="Wuyts J."/>
            <person name="Jabbari K."/>
            <person name="Bowler C."/>
            <person name="Panaud O."/>
            <person name="Piegu B."/>
            <person name="Ball S.G."/>
            <person name="Ral J.-P."/>
            <person name="Bouget F.-Y."/>
            <person name="Piganeau G."/>
            <person name="De Baets B."/>
            <person name="Picard A."/>
            <person name="Delseny M."/>
            <person name="Demaille J."/>
            <person name="Van de Peer Y."/>
            <person name="Moreau H."/>
        </authorList>
    </citation>
    <scope>NUCLEOTIDE SEQUENCE [LARGE SCALE GENOMIC DNA]</scope>
    <source>
        <strain evidence="3">OTTH 0595 / CCAP 157/2 / RCC745</strain>
    </source>
</reference>
<accession>A0A090M6Y7</accession>
<dbReference type="InterPro" id="IPR002912">
    <property type="entry name" value="ACT_dom"/>
</dbReference>
<evidence type="ECO:0000259" key="1">
    <source>
        <dbReference type="PROSITE" id="PS51671"/>
    </source>
</evidence>
<proteinExistence type="predicted"/>
<dbReference type="EMBL" id="CAID01000006">
    <property type="protein sequence ID" value="CEF98422.1"/>
    <property type="molecule type" value="Genomic_DNA"/>
</dbReference>
<reference evidence="2 3" key="2">
    <citation type="journal article" date="2014" name="BMC Genomics">
        <title>An improved genome of the model marine alga Ostreococcus tauri unfolds by assessing Illumina de novo assemblies.</title>
        <authorList>
            <person name="Blanc-Mathieu R."/>
            <person name="Verhelst B."/>
            <person name="Derelle E."/>
            <person name="Rombauts S."/>
            <person name="Bouget F.Y."/>
            <person name="Carre I."/>
            <person name="Chateau A."/>
            <person name="Eyre-Walker A."/>
            <person name="Grimsley N."/>
            <person name="Moreau H."/>
            <person name="Piegu B."/>
            <person name="Rivals E."/>
            <person name="Schackwitz W."/>
            <person name="Van de Peer Y."/>
            <person name="Piganeau G."/>
        </authorList>
    </citation>
    <scope>NUCLEOTIDE SEQUENCE [LARGE SCALE GENOMIC DNA]</scope>
    <source>
        <strain evidence="3">OTTH 0595 / CCAP 157/2 / RCC745</strain>
    </source>
</reference>
<dbReference type="KEGG" id="ota:OT_ostta06g03090"/>
<evidence type="ECO:0000313" key="3">
    <source>
        <dbReference type="Proteomes" id="UP000009170"/>
    </source>
</evidence>
<dbReference type="SUPFAM" id="SSF55021">
    <property type="entry name" value="ACT-like"/>
    <property type="match status" value="2"/>
</dbReference>
<comment type="caution">
    <text evidence="2">The sequence shown here is derived from an EMBL/GenBank/DDBJ whole genome shotgun (WGS) entry which is preliminary data.</text>
</comment>
<dbReference type="InterPro" id="IPR045865">
    <property type="entry name" value="ACT-like_dom_sf"/>
</dbReference>
<dbReference type="Proteomes" id="UP000009170">
    <property type="component" value="Unassembled WGS sequence"/>
</dbReference>
<dbReference type="STRING" id="70448.A0A090M6Y7"/>
<dbReference type="AlphaFoldDB" id="A0A090M6Y7"/>
<protein>
    <submittedName>
        <fullName evidence="2">Unnamed product</fullName>
    </submittedName>
</protein>
<dbReference type="Gene3D" id="3.30.70.260">
    <property type="match status" value="2"/>
</dbReference>
<dbReference type="OrthoDB" id="5345392at2759"/>
<feature type="domain" description="ACT" evidence="1">
    <location>
        <begin position="71"/>
        <end position="153"/>
    </location>
</feature>
<name>A0A090M6Y7_OSTTA</name>
<dbReference type="InterPro" id="IPR050990">
    <property type="entry name" value="UPF0237/GcvR_regulator"/>
</dbReference>
<dbReference type="GeneID" id="34945915"/>
<dbReference type="PANTHER" id="PTHR34875">
    <property type="entry name" value="UPF0237 PROTEIN MJ1558"/>
    <property type="match status" value="1"/>
</dbReference>
<gene>
    <name evidence="2" type="ORF">OT_ostta06g03090</name>
</gene>
<organism evidence="2 3">
    <name type="scientific">Ostreococcus tauri</name>
    <name type="common">Marine green alga</name>
    <dbReference type="NCBI Taxonomy" id="70448"/>
    <lineage>
        <taxon>Eukaryota</taxon>
        <taxon>Viridiplantae</taxon>
        <taxon>Chlorophyta</taxon>
        <taxon>Mamiellophyceae</taxon>
        <taxon>Mamiellales</taxon>
        <taxon>Bathycoccaceae</taxon>
        <taxon>Ostreococcus</taxon>
    </lineage>
</organism>
<sequence length="251" mass="27357">MRAHRDVTKLTRVAKASHSAIIAPRARDAGRNESASNDFRHFCERFRHASTSTEGTARRSLTTPGSVIRRVVTAFGPDREGIVSEVAQVVLRHGGSVEESRMARLRGDFTMTMLVAFAGRDGERVNVIAFENALDAIENLTSSVRASTETVDESGSAAGVSHRRVLLRGTDFPGITHAFARALFDRGMNIESMSTDTAIAPFGNERLFLVDALVRLPANADAALDEGLRALERDMGLDVEILEHDPVGKMR</sequence>
<dbReference type="InParanoid" id="A0A090M6Y7"/>
<dbReference type="PANTHER" id="PTHR34875:SF6">
    <property type="entry name" value="UPF0237 PROTEIN MJ1558"/>
    <property type="match status" value="1"/>
</dbReference>
<dbReference type="Pfam" id="PF13740">
    <property type="entry name" value="ACT_6"/>
    <property type="match status" value="1"/>
</dbReference>
<evidence type="ECO:0000313" key="2">
    <source>
        <dbReference type="EMBL" id="CEF98422.1"/>
    </source>
</evidence>
<dbReference type="PROSITE" id="PS51671">
    <property type="entry name" value="ACT"/>
    <property type="match status" value="2"/>
</dbReference>
<feature type="domain" description="ACT" evidence="1">
    <location>
        <begin position="164"/>
        <end position="244"/>
    </location>
</feature>
<dbReference type="RefSeq" id="XP_022839253.1">
    <property type="nucleotide sequence ID" value="XM_022984056.1"/>
</dbReference>
<keyword evidence="3" id="KW-1185">Reference proteome</keyword>